<keyword evidence="2 7" id="KW-0349">Heme</keyword>
<keyword evidence="3 7" id="KW-0479">Metal-binding</keyword>
<name>A0A0L0JK43_9ACTN</name>
<dbReference type="InterPro" id="IPR002397">
    <property type="entry name" value="Cyt_P450_B"/>
</dbReference>
<dbReference type="EMBL" id="JPPY01000217">
    <property type="protein sequence ID" value="KND25829.1"/>
    <property type="molecule type" value="Genomic_DNA"/>
</dbReference>
<dbReference type="GO" id="GO:0004497">
    <property type="term" value="F:monooxygenase activity"/>
    <property type="evidence" value="ECO:0007669"/>
    <property type="project" value="UniProtKB-KW"/>
</dbReference>
<evidence type="ECO:0000256" key="4">
    <source>
        <dbReference type="ARBA" id="ARBA00023002"/>
    </source>
</evidence>
<dbReference type="PANTHER" id="PTHR46696">
    <property type="entry name" value="P450, PUTATIVE (EUROFUNG)-RELATED"/>
    <property type="match status" value="1"/>
</dbReference>
<proteinExistence type="inferred from homology"/>
<evidence type="ECO:0000256" key="3">
    <source>
        <dbReference type="ARBA" id="ARBA00022723"/>
    </source>
</evidence>
<evidence type="ECO:0000256" key="2">
    <source>
        <dbReference type="ARBA" id="ARBA00022617"/>
    </source>
</evidence>
<dbReference type="RefSeq" id="WP_050374934.1">
    <property type="nucleotide sequence ID" value="NZ_KQ257834.1"/>
</dbReference>
<dbReference type="GO" id="GO:0020037">
    <property type="term" value="F:heme binding"/>
    <property type="evidence" value="ECO:0007669"/>
    <property type="project" value="InterPro"/>
</dbReference>
<dbReference type="SUPFAM" id="SSF48264">
    <property type="entry name" value="Cytochrome P450"/>
    <property type="match status" value="1"/>
</dbReference>
<dbReference type="PRINTS" id="PR00359">
    <property type="entry name" value="BP450"/>
</dbReference>
<dbReference type="InterPro" id="IPR036396">
    <property type="entry name" value="Cyt_P450_sf"/>
</dbReference>
<dbReference type="GO" id="GO:0005506">
    <property type="term" value="F:iron ion binding"/>
    <property type="evidence" value="ECO:0007669"/>
    <property type="project" value="InterPro"/>
</dbReference>
<evidence type="ECO:0000256" key="5">
    <source>
        <dbReference type="ARBA" id="ARBA00023004"/>
    </source>
</evidence>
<organism evidence="8 9">
    <name type="scientific">Streptomyces acidiscabies</name>
    <dbReference type="NCBI Taxonomy" id="42234"/>
    <lineage>
        <taxon>Bacteria</taxon>
        <taxon>Bacillati</taxon>
        <taxon>Actinomycetota</taxon>
        <taxon>Actinomycetes</taxon>
        <taxon>Kitasatosporales</taxon>
        <taxon>Streptomycetaceae</taxon>
        <taxon>Streptomyces</taxon>
    </lineage>
</organism>
<evidence type="ECO:0000313" key="9">
    <source>
        <dbReference type="Proteomes" id="UP000037151"/>
    </source>
</evidence>
<evidence type="ECO:0000256" key="7">
    <source>
        <dbReference type="RuleBase" id="RU000461"/>
    </source>
</evidence>
<dbReference type="PATRIC" id="fig|42234.21.peg.8156"/>
<dbReference type="AlphaFoldDB" id="A0A0L0JK43"/>
<keyword evidence="4 7" id="KW-0560">Oxidoreductase</keyword>
<accession>A0A0L0JK43</accession>
<evidence type="ECO:0000313" key="8">
    <source>
        <dbReference type="EMBL" id="KND25829.1"/>
    </source>
</evidence>
<gene>
    <name evidence="8" type="ORF">IQ63_39640</name>
</gene>
<dbReference type="InterPro" id="IPR017972">
    <property type="entry name" value="Cyt_P450_CS"/>
</dbReference>
<dbReference type="FunFam" id="1.10.630.10:FF:000018">
    <property type="entry name" value="Cytochrome P450 monooxygenase"/>
    <property type="match status" value="1"/>
</dbReference>
<evidence type="ECO:0000256" key="1">
    <source>
        <dbReference type="ARBA" id="ARBA00010617"/>
    </source>
</evidence>
<dbReference type="InterPro" id="IPR001128">
    <property type="entry name" value="Cyt_P450"/>
</dbReference>
<dbReference type="Gene3D" id="1.10.630.10">
    <property type="entry name" value="Cytochrome P450"/>
    <property type="match status" value="1"/>
</dbReference>
<comment type="caution">
    <text evidence="8">The sequence shown here is derived from an EMBL/GenBank/DDBJ whole genome shotgun (WGS) entry which is preliminary data.</text>
</comment>
<dbReference type="CDD" id="cd11031">
    <property type="entry name" value="Cyp158A-like"/>
    <property type="match status" value="1"/>
</dbReference>
<dbReference type="GO" id="GO:0016705">
    <property type="term" value="F:oxidoreductase activity, acting on paired donors, with incorporation or reduction of molecular oxygen"/>
    <property type="evidence" value="ECO:0007669"/>
    <property type="project" value="InterPro"/>
</dbReference>
<keyword evidence="5 7" id="KW-0408">Iron</keyword>
<evidence type="ECO:0000256" key="6">
    <source>
        <dbReference type="ARBA" id="ARBA00023033"/>
    </source>
</evidence>
<dbReference type="Proteomes" id="UP000037151">
    <property type="component" value="Unassembled WGS sequence"/>
</dbReference>
<comment type="similarity">
    <text evidence="1 7">Belongs to the cytochrome P450 family.</text>
</comment>
<sequence length="391" mass="42678">MTTVTQLPFEQGDPLRMAARLRELQERGTVHRVRTAMGDPAWLVTGHEHVRNLLDDDRLGRTHPTPETAARTDETLFNGLLGDFATEAADHARIRSLLRPHFSPRIMRDLTPRVETLTARLLDDLAEHGPPADLHATLAVPLPILVICELLGVPYEDRDRFRAWTDAAATLGDPASCERGMLELFGYGRELVARKRAEPGDDVISRLVATEGVPDDEIAGLSMALLFAGHETTVVHIGLGVLLLLTNPEQWRALVDDPSLIPGAVEELLRASVKGTGGGIPRYAREDLDIDGTTVHAGDLVLLANSSANHDPCVFPDPHRLDITRRAAGHVTFGHGGRYCPGAPLARIELGVVLGQLVKRFPALELAVEPDELTMRQNTLTGGLAELPVRW</sequence>
<dbReference type="PROSITE" id="PS00086">
    <property type="entry name" value="CYTOCHROME_P450"/>
    <property type="match status" value="1"/>
</dbReference>
<reference evidence="9" key="1">
    <citation type="submission" date="2014-07" db="EMBL/GenBank/DDBJ databases">
        <title>Genome sequencing of plant-pathogenic Streptomyces species.</title>
        <authorList>
            <person name="Harrison J."/>
            <person name="Sapp M."/>
            <person name="Thwaites R."/>
            <person name="Studholme D.J."/>
        </authorList>
    </citation>
    <scope>NUCLEOTIDE SEQUENCE [LARGE SCALE GENOMIC DNA]</scope>
    <source>
        <strain evidence="9">NCPPB 4445</strain>
    </source>
</reference>
<dbReference type="Pfam" id="PF00067">
    <property type="entry name" value="p450"/>
    <property type="match status" value="1"/>
</dbReference>
<dbReference type="PANTHER" id="PTHR46696:SF6">
    <property type="entry name" value="P450, PUTATIVE (EUROFUNG)-RELATED"/>
    <property type="match status" value="1"/>
</dbReference>
<protein>
    <submittedName>
        <fullName evidence="8">Cytochrome P450</fullName>
    </submittedName>
</protein>
<keyword evidence="6 7" id="KW-0503">Monooxygenase</keyword>